<dbReference type="EMBL" id="JAEVLS010000001">
    <property type="protein sequence ID" value="MBM0103125.1"/>
    <property type="molecule type" value="Genomic_DNA"/>
</dbReference>
<gene>
    <name evidence="1" type="ORF">JM946_00125</name>
</gene>
<organism evidence="1 2">
    <name type="scientific">Steroidobacter gossypii</name>
    <dbReference type="NCBI Taxonomy" id="2805490"/>
    <lineage>
        <taxon>Bacteria</taxon>
        <taxon>Pseudomonadati</taxon>
        <taxon>Pseudomonadota</taxon>
        <taxon>Gammaproteobacteria</taxon>
        <taxon>Steroidobacterales</taxon>
        <taxon>Steroidobacteraceae</taxon>
        <taxon>Steroidobacter</taxon>
    </lineage>
</organism>
<reference evidence="1 2" key="1">
    <citation type="journal article" date="2021" name="Int. J. Syst. Evol. Microbiol.">
        <title>Steroidobacter gossypii sp. nov., isolated from soil of cotton cropping field.</title>
        <authorList>
            <person name="Huang R."/>
            <person name="Yang S."/>
            <person name="Zhen C."/>
            <person name="Liu W."/>
        </authorList>
    </citation>
    <scope>NUCLEOTIDE SEQUENCE [LARGE SCALE GENOMIC DNA]</scope>
    <source>
        <strain evidence="1 2">S1-65</strain>
    </source>
</reference>
<name>A0ABS1WQ73_9GAMM</name>
<evidence type="ECO:0008006" key="3">
    <source>
        <dbReference type="Google" id="ProtNLM"/>
    </source>
</evidence>
<evidence type="ECO:0000313" key="1">
    <source>
        <dbReference type="EMBL" id="MBM0103125.1"/>
    </source>
</evidence>
<keyword evidence="2" id="KW-1185">Reference proteome</keyword>
<evidence type="ECO:0000313" key="2">
    <source>
        <dbReference type="Proteomes" id="UP000661077"/>
    </source>
</evidence>
<protein>
    <recommendedName>
        <fullName evidence="3">DUF3617 family protein</fullName>
    </recommendedName>
</protein>
<dbReference type="Proteomes" id="UP000661077">
    <property type="component" value="Unassembled WGS sequence"/>
</dbReference>
<dbReference type="RefSeq" id="WP_203165111.1">
    <property type="nucleotide sequence ID" value="NZ_JAEVLS010000001.1"/>
</dbReference>
<comment type="caution">
    <text evidence="1">The sequence shown here is derived from an EMBL/GenBank/DDBJ whole genome shotgun (WGS) entry which is preliminary data.</text>
</comment>
<sequence length="188" mass="20683">MVDVDDFVIRAGHVGIHDGKRHLIRRAFHQMMTPKALLVLFLAGAPLLAADAGPKRKDRLCGELSSFLASVKPEVSRSFTLYTFWGAEVEGDQIVMGAKRCEHNDYEPGKKLCAYLVENSSTEFAGYNVKRVLNCLLPGRGVPGELEIKNGSFSVTYGSPNRGALVDIVLSRDEQFDGMAFRLTADGY</sequence>
<accession>A0ABS1WQ73</accession>
<proteinExistence type="predicted"/>